<keyword evidence="6 9" id="KW-1133">Transmembrane helix</keyword>
<feature type="region of interest" description="Disordered" evidence="8">
    <location>
        <begin position="1"/>
        <end position="21"/>
    </location>
</feature>
<dbReference type="InterPro" id="IPR026392">
    <property type="entry name" value="Exo/Archaeosortase_dom"/>
</dbReference>
<evidence type="ECO:0000256" key="9">
    <source>
        <dbReference type="SAM" id="Phobius"/>
    </source>
</evidence>
<dbReference type="EMBL" id="CP136336">
    <property type="protein sequence ID" value="WOB07007.1"/>
    <property type="molecule type" value="Genomic_DNA"/>
</dbReference>
<keyword evidence="5" id="KW-0378">Hydrolase</keyword>
<feature type="transmembrane region" description="Helical" evidence="9">
    <location>
        <begin position="198"/>
        <end position="223"/>
    </location>
</feature>
<feature type="transmembrane region" description="Helical" evidence="9">
    <location>
        <begin position="32"/>
        <end position="53"/>
    </location>
</feature>
<evidence type="ECO:0000256" key="2">
    <source>
        <dbReference type="ARBA" id="ARBA00022475"/>
    </source>
</evidence>
<organism evidence="10 11">
    <name type="scientific">Piscinibacter gummiphilus</name>
    <dbReference type="NCBI Taxonomy" id="946333"/>
    <lineage>
        <taxon>Bacteria</taxon>
        <taxon>Pseudomonadati</taxon>
        <taxon>Pseudomonadota</taxon>
        <taxon>Betaproteobacteria</taxon>
        <taxon>Burkholderiales</taxon>
        <taxon>Sphaerotilaceae</taxon>
        <taxon>Piscinibacter</taxon>
    </lineage>
</organism>
<reference evidence="10 11" key="1">
    <citation type="submission" date="2023-10" db="EMBL/GenBank/DDBJ databases">
        <title>Bacteria for the degradation of biodegradable plastic PBAT(Polybutylene adipate terephthalate).</title>
        <authorList>
            <person name="Weon H.-Y."/>
            <person name="Yeon J."/>
        </authorList>
    </citation>
    <scope>NUCLEOTIDE SEQUENCE [LARGE SCALE GENOMIC DNA]</scope>
    <source>
        <strain evidence="10 11">SBD 7-3</strain>
    </source>
</reference>
<feature type="transmembrane region" description="Helical" evidence="9">
    <location>
        <begin position="140"/>
        <end position="159"/>
    </location>
</feature>
<dbReference type="NCBIfam" id="TIGR02602">
    <property type="entry name" value="8TM_EpsH"/>
    <property type="match status" value="1"/>
</dbReference>
<dbReference type="RefSeq" id="WP_316699678.1">
    <property type="nucleotide sequence ID" value="NZ_CP136336.1"/>
</dbReference>
<evidence type="ECO:0000256" key="4">
    <source>
        <dbReference type="ARBA" id="ARBA00022692"/>
    </source>
</evidence>
<protein>
    <submittedName>
        <fullName evidence="10">Exosortase B</fullName>
    </submittedName>
</protein>
<evidence type="ECO:0000256" key="1">
    <source>
        <dbReference type="ARBA" id="ARBA00004651"/>
    </source>
</evidence>
<evidence type="ECO:0000256" key="5">
    <source>
        <dbReference type="ARBA" id="ARBA00022801"/>
    </source>
</evidence>
<gene>
    <name evidence="10" type="primary">xrtB</name>
    <name evidence="10" type="ORF">RXV79_19040</name>
</gene>
<accession>A0ABZ0CPW7</accession>
<dbReference type="NCBIfam" id="TIGR04178">
    <property type="entry name" value="exo_archaeo"/>
    <property type="match status" value="1"/>
</dbReference>
<dbReference type="InterPro" id="IPR019127">
    <property type="entry name" value="Exosortase"/>
</dbReference>
<keyword evidence="2" id="KW-1003">Cell membrane</keyword>
<keyword evidence="4 9" id="KW-0812">Transmembrane</keyword>
<evidence type="ECO:0000256" key="8">
    <source>
        <dbReference type="SAM" id="MobiDB-lite"/>
    </source>
</evidence>
<proteinExistence type="predicted"/>
<evidence type="ECO:0000313" key="11">
    <source>
        <dbReference type="Proteomes" id="UP001303946"/>
    </source>
</evidence>
<keyword evidence="7 9" id="KW-0472">Membrane</keyword>
<dbReference type="Pfam" id="PF09721">
    <property type="entry name" value="Exosortase_EpsH"/>
    <property type="match status" value="1"/>
</dbReference>
<comment type="subcellular location">
    <subcellularLocation>
        <location evidence="1">Cell membrane</location>
        <topology evidence="1">Multi-pass membrane protein</topology>
    </subcellularLocation>
</comment>
<dbReference type="NCBIfam" id="TIGR03113">
    <property type="entry name" value="exosort_XrtB"/>
    <property type="match status" value="1"/>
</dbReference>
<feature type="transmembrane region" description="Helical" evidence="9">
    <location>
        <begin position="235"/>
        <end position="263"/>
    </location>
</feature>
<evidence type="ECO:0000313" key="10">
    <source>
        <dbReference type="EMBL" id="WOB07007.1"/>
    </source>
</evidence>
<evidence type="ECO:0000256" key="7">
    <source>
        <dbReference type="ARBA" id="ARBA00023136"/>
    </source>
</evidence>
<keyword evidence="11" id="KW-1185">Reference proteome</keyword>
<dbReference type="InterPro" id="IPR013426">
    <property type="entry name" value="EpsH-like"/>
</dbReference>
<keyword evidence="3" id="KW-0645">Protease</keyword>
<dbReference type="Proteomes" id="UP001303946">
    <property type="component" value="Chromosome"/>
</dbReference>
<evidence type="ECO:0000256" key="3">
    <source>
        <dbReference type="ARBA" id="ARBA00022670"/>
    </source>
</evidence>
<feature type="transmembrane region" description="Helical" evidence="9">
    <location>
        <begin position="275"/>
        <end position="295"/>
    </location>
</feature>
<dbReference type="InterPro" id="IPR017544">
    <property type="entry name" value="Exosortase-2"/>
</dbReference>
<sequence>MSSIGHVPHHPGSLTTTWEEPPEVSAHTASRAIAGVLLVGLLAMYVPTALRLIDQVWSTAEQGHGPLILALCAWMAWQRRKQLAALPDTPNRWLGMPLLVLSLAAYVLGHSQGILGLEAASQLGVLTALLLCFKGLAGVRLMALPLAFMAFTVPLPGIFVQTVTMPLKVAVSACAEWLLHGVGYPVGRMGVVLVIGQYQLLVADACAGLNSMFTLEALGFLWMSMRPRSTPARDAALALAILPISFVANVVRVMVLVLVTYHFGDAAGQGFAHDFSGIVLFVAAVLMMIVAESVIRRPRAEGRS</sequence>
<name>A0ABZ0CPW7_9BURK</name>
<evidence type="ECO:0000256" key="6">
    <source>
        <dbReference type="ARBA" id="ARBA00022989"/>
    </source>
</evidence>